<dbReference type="EMBL" id="CAXIXY010000008">
    <property type="protein sequence ID" value="CAL2093994.1"/>
    <property type="molecule type" value="Genomic_DNA"/>
</dbReference>
<reference evidence="2 3" key="1">
    <citation type="submission" date="2024-05" db="EMBL/GenBank/DDBJ databases">
        <authorList>
            <person name="Duchaud E."/>
        </authorList>
    </citation>
    <scope>NUCLEOTIDE SEQUENCE [LARGE SCALE GENOMIC DNA]</scope>
    <source>
        <strain evidence="2">Ena-SAMPLE-TAB-13-05-2024-13:56:06:370-140302</strain>
    </source>
</reference>
<evidence type="ECO:0000313" key="3">
    <source>
        <dbReference type="Proteomes" id="UP001497416"/>
    </source>
</evidence>
<dbReference type="RefSeq" id="WP_348713756.1">
    <property type="nucleotide sequence ID" value="NZ_CAXIXY010000008.1"/>
</dbReference>
<evidence type="ECO:0000313" key="2">
    <source>
        <dbReference type="EMBL" id="CAL2093994.1"/>
    </source>
</evidence>
<keyword evidence="3" id="KW-1185">Reference proteome</keyword>
<accession>A0ABP1ERE6</accession>
<proteinExistence type="predicted"/>
<comment type="caution">
    <text evidence="2">The sequence shown here is derived from an EMBL/GenBank/DDBJ whole genome shotgun (WGS) entry which is preliminary data.</text>
</comment>
<organism evidence="2 3">
    <name type="scientific">Tenacibaculum platacis</name>
    <dbReference type="NCBI Taxonomy" id="3137852"/>
    <lineage>
        <taxon>Bacteria</taxon>
        <taxon>Pseudomonadati</taxon>
        <taxon>Bacteroidota</taxon>
        <taxon>Flavobacteriia</taxon>
        <taxon>Flavobacteriales</taxon>
        <taxon>Flavobacteriaceae</taxon>
        <taxon>Tenacibaculum</taxon>
    </lineage>
</organism>
<feature type="compositionally biased region" description="Acidic residues" evidence="1">
    <location>
        <begin position="154"/>
        <end position="163"/>
    </location>
</feature>
<evidence type="ECO:0008006" key="4">
    <source>
        <dbReference type="Google" id="ProtNLM"/>
    </source>
</evidence>
<gene>
    <name evidence="2" type="ORF">T190607A01A_60058</name>
</gene>
<evidence type="ECO:0000256" key="1">
    <source>
        <dbReference type="SAM" id="MobiDB-lite"/>
    </source>
</evidence>
<sequence>MKKIIVQIATTALLLTNISCSNENEVVTEKDITTETSSDIITELPKNVISAEEFLAQNSFKSKTTPKESQRLGGDSGLGTGNFIKFFIVYPVDWNNSKRLNYLNNARFSTVRNIYLAVDPCEFVDTWYIEVLTTDPIDKNKRKNVIQASTTNVDPDDTIENEGDGGPGAMGGSSIGLSIDVTYNSCDEIPLSSDYSGVIFDTGSGNSGSGNSNDGPNGDPNGPQQ</sequence>
<dbReference type="Proteomes" id="UP001497416">
    <property type="component" value="Unassembled WGS sequence"/>
</dbReference>
<feature type="region of interest" description="Disordered" evidence="1">
    <location>
        <begin position="197"/>
        <end position="225"/>
    </location>
</feature>
<name>A0ABP1ERE6_9FLAO</name>
<feature type="compositionally biased region" description="Low complexity" evidence="1">
    <location>
        <begin position="209"/>
        <end position="225"/>
    </location>
</feature>
<protein>
    <recommendedName>
        <fullName evidence="4">Lipoprotein</fullName>
    </recommendedName>
</protein>
<feature type="region of interest" description="Disordered" evidence="1">
    <location>
        <begin position="151"/>
        <end position="171"/>
    </location>
</feature>